<proteinExistence type="predicted"/>
<dbReference type="AlphaFoldDB" id="A0A916RTQ6"/>
<name>A0A916RTQ6_9HYPH</name>
<dbReference type="Proteomes" id="UP000636264">
    <property type="component" value="Unassembled WGS sequence"/>
</dbReference>
<reference evidence="1" key="2">
    <citation type="submission" date="2020-09" db="EMBL/GenBank/DDBJ databases">
        <authorList>
            <person name="Sun Q."/>
            <person name="Zhou Y."/>
        </authorList>
    </citation>
    <scope>NUCLEOTIDE SEQUENCE</scope>
    <source>
        <strain evidence="1">CGMCC 1.15320</strain>
    </source>
</reference>
<gene>
    <name evidence="1" type="ORF">GCM10011385_25630</name>
</gene>
<keyword evidence="2" id="KW-1185">Reference proteome</keyword>
<comment type="caution">
    <text evidence="1">The sequence shown here is derived from an EMBL/GenBank/DDBJ whole genome shotgun (WGS) entry which is preliminary data.</text>
</comment>
<evidence type="ECO:0000313" key="1">
    <source>
        <dbReference type="EMBL" id="GGA70691.1"/>
    </source>
</evidence>
<organism evidence="1 2">
    <name type="scientific">Nitratireductor aestuarii</name>
    <dbReference type="NCBI Taxonomy" id="1735103"/>
    <lineage>
        <taxon>Bacteria</taxon>
        <taxon>Pseudomonadati</taxon>
        <taxon>Pseudomonadota</taxon>
        <taxon>Alphaproteobacteria</taxon>
        <taxon>Hyphomicrobiales</taxon>
        <taxon>Phyllobacteriaceae</taxon>
        <taxon>Nitratireductor</taxon>
    </lineage>
</organism>
<protein>
    <submittedName>
        <fullName evidence="1">Uncharacterized protein</fullName>
    </submittedName>
</protein>
<evidence type="ECO:0000313" key="2">
    <source>
        <dbReference type="Proteomes" id="UP000636264"/>
    </source>
</evidence>
<reference evidence="1" key="1">
    <citation type="journal article" date="2014" name="Int. J. Syst. Evol. Microbiol.">
        <title>Complete genome sequence of Corynebacterium casei LMG S-19264T (=DSM 44701T), isolated from a smear-ripened cheese.</title>
        <authorList>
            <consortium name="US DOE Joint Genome Institute (JGI-PGF)"/>
            <person name="Walter F."/>
            <person name="Albersmeier A."/>
            <person name="Kalinowski J."/>
            <person name="Ruckert C."/>
        </authorList>
    </citation>
    <scope>NUCLEOTIDE SEQUENCE</scope>
    <source>
        <strain evidence="1">CGMCC 1.15320</strain>
    </source>
</reference>
<accession>A0A916RTQ6</accession>
<sequence>MSREAAAAIASARVHFAAAVGTPAEALQPLQDGLNERAREIGLSIETAENATLVVNGYFSTVAEDGGTLIIYVWDVTDKAGNRLHRLQGQHRVSNTSGGWEAVDPATIKRIGERTIDELAGWLSRSKA</sequence>
<dbReference type="EMBL" id="BMIF01000007">
    <property type="protein sequence ID" value="GGA70691.1"/>
    <property type="molecule type" value="Genomic_DNA"/>
</dbReference>